<dbReference type="EMBL" id="JACYFG010000051">
    <property type="protein sequence ID" value="MBD5782177.1"/>
    <property type="molecule type" value="Genomic_DNA"/>
</dbReference>
<dbReference type="InterPro" id="IPR045861">
    <property type="entry name" value="CorA_cytoplasmic_dom"/>
</dbReference>
<organism evidence="9 10">
    <name type="scientific">Pelagicoccus enzymogenes</name>
    <dbReference type="NCBI Taxonomy" id="2773457"/>
    <lineage>
        <taxon>Bacteria</taxon>
        <taxon>Pseudomonadati</taxon>
        <taxon>Verrucomicrobiota</taxon>
        <taxon>Opitutia</taxon>
        <taxon>Puniceicoccales</taxon>
        <taxon>Pelagicoccaceae</taxon>
        <taxon>Pelagicoccus</taxon>
    </lineage>
</organism>
<dbReference type="GO" id="GO:0050897">
    <property type="term" value="F:cobalt ion binding"/>
    <property type="evidence" value="ECO:0007669"/>
    <property type="project" value="TreeGrafter"/>
</dbReference>
<keyword evidence="4 8" id="KW-1003">Cell membrane</keyword>
<comment type="similarity">
    <text evidence="2 8">Belongs to the CorA metal ion transporter (MIT) (TC 1.A.35) family.</text>
</comment>
<evidence type="ECO:0000256" key="3">
    <source>
        <dbReference type="ARBA" id="ARBA00022448"/>
    </source>
</evidence>
<comment type="subcellular location">
    <subcellularLocation>
        <location evidence="1">Cell membrane</location>
        <topology evidence="1">Multi-pass membrane protein</topology>
    </subcellularLocation>
    <subcellularLocation>
        <location evidence="8">Membrane</location>
        <topology evidence="8">Multi-pass membrane protein</topology>
    </subcellularLocation>
</comment>
<evidence type="ECO:0000256" key="7">
    <source>
        <dbReference type="ARBA" id="ARBA00023136"/>
    </source>
</evidence>
<dbReference type="GO" id="GO:0005886">
    <property type="term" value="C:plasma membrane"/>
    <property type="evidence" value="ECO:0007669"/>
    <property type="project" value="UniProtKB-SubCell"/>
</dbReference>
<keyword evidence="10" id="KW-1185">Reference proteome</keyword>
<dbReference type="Proteomes" id="UP000622317">
    <property type="component" value="Unassembled WGS sequence"/>
</dbReference>
<evidence type="ECO:0000256" key="5">
    <source>
        <dbReference type="ARBA" id="ARBA00022692"/>
    </source>
</evidence>
<evidence type="ECO:0000256" key="1">
    <source>
        <dbReference type="ARBA" id="ARBA00004651"/>
    </source>
</evidence>
<dbReference type="GO" id="GO:0015087">
    <property type="term" value="F:cobalt ion transmembrane transporter activity"/>
    <property type="evidence" value="ECO:0007669"/>
    <property type="project" value="UniProtKB-UniRule"/>
</dbReference>
<dbReference type="AlphaFoldDB" id="A0A927FBR1"/>
<comment type="function">
    <text evidence="8">Mediates influx of magnesium ions.</text>
</comment>
<dbReference type="RefSeq" id="WP_191619244.1">
    <property type="nucleotide sequence ID" value="NZ_JACYFG010000051.1"/>
</dbReference>
<dbReference type="Gene3D" id="3.30.460.20">
    <property type="entry name" value="CorA soluble domain-like"/>
    <property type="match status" value="1"/>
</dbReference>
<keyword evidence="6 8" id="KW-1133">Transmembrane helix</keyword>
<comment type="caution">
    <text evidence="9">The sequence shown here is derived from an EMBL/GenBank/DDBJ whole genome shotgun (WGS) entry which is preliminary data.</text>
</comment>
<dbReference type="InterPro" id="IPR045863">
    <property type="entry name" value="CorA_TM1_TM2"/>
</dbReference>
<gene>
    <name evidence="8 9" type="primary">corA</name>
    <name evidence="9" type="ORF">IEN85_21945</name>
</gene>
<evidence type="ECO:0000313" key="10">
    <source>
        <dbReference type="Proteomes" id="UP000622317"/>
    </source>
</evidence>
<name>A0A927FBR1_9BACT</name>
<dbReference type="PANTHER" id="PTHR46494:SF1">
    <property type="entry name" value="CORA FAMILY METAL ION TRANSPORTER (EUROFUNG)"/>
    <property type="match status" value="1"/>
</dbReference>
<keyword evidence="5 8" id="KW-0812">Transmembrane</keyword>
<keyword evidence="7 8" id="KW-0472">Membrane</keyword>
<protein>
    <recommendedName>
        <fullName evidence="8">Magnesium transport protein CorA</fullName>
    </recommendedName>
</protein>
<reference evidence="9" key="1">
    <citation type="submission" date="2020-09" db="EMBL/GenBank/DDBJ databases">
        <title>Pelagicoccus enzymogenes sp. nov. with an EPS production, isolated from marine sediment.</title>
        <authorList>
            <person name="Feng X."/>
        </authorList>
    </citation>
    <scope>NUCLEOTIDE SEQUENCE</scope>
    <source>
        <strain evidence="9">NFK12</strain>
    </source>
</reference>
<evidence type="ECO:0000256" key="4">
    <source>
        <dbReference type="ARBA" id="ARBA00022475"/>
    </source>
</evidence>
<keyword evidence="3 8" id="KW-0813">Transport</keyword>
<dbReference type="InterPro" id="IPR004488">
    <property type="entry name" value="Mg/Co-transport_prot_CorA"/>
</dbReference>
<keyword evidence="8" id="KW-0460">Magnesium</keyword>
<dbReference type="Pfam" id="PF01544">
    <property type="entry name" value="CorA"/>
    <property type="match status" value="1"/>
</dbReference>
<sequence>MAKKKKNTLQSHLTDAVSSIGKLVSAPLHFVRPPKPTVARKIASSPGIEHAKGVDVPPEDGSIPIQCIDFGKSGCEKTDFRNVTDLIAHPRPEWGGFRWINIEGLHPFIINELRKTYEFHTLAAEDVLHTPQRPKLELYDTHTLIIVDMVRLKNEALTSEQVSIIVIGDTLITFQETPGDVWDPIRTRLQNPDARFRRYPLWYLAYALIDAIVDNIYPILERYGDVLNDLEEQAMEDPKPSIQQHIYLIKRELYALRRSFWPVRELTSKLTFDETSPVEKKVRVFMRDVHDHSLQIIELIESSREMCNSLQDFYISVVSNRMNEVMKALTIMASLFMPITFFAGIYGMNFEHIPELGWQYSYPVFWGLCITTTIGLLWYFKREGWIGKK</sequence>
<dbReference type="InterPro" id="IPR002523">
    <property type="entry name" value="MgTranspt_CorA/ZnTranspt_ZntB"/>
</dbReference>
<feature type="transmembrane region" description="Helical" evidence="8">
    <location>
        <begin position="360"/>
        <end position="380"/>
    </location>
</feature>
<accession>A0A927FBR1</accession>
<dbReference type="Gene3D" id="1.20.58.340">
    <property type="entry name" value="Magnesium transport protein CorA, transmembrane region"/>
    <property type="match status" value="2"/>
</dbReference>
<evidence type="ECO:0000256" key="6">
    <source>
        <dbReference type="ARBA" id="ARBA00022989"/>
    </source>
</evidence>
<proteinExistence type="inferred from homology"/>
<evidence type="ECO:0000256" key="2">
    <source>
        <dbReference type="ARBA" id="ARBA00009765"/>
    </source>
</evidence>
<dbReference type="SUPFAM" id="SSF144083">
    <property type="entry name" value="Magnesium transport protein CorA, transmembrane region"/>
    <property type="match status" value="1"/>
</dbReference>
<dbReference type="FunFam" id="1.20.58.340:FF:000012">
    <property type="entry name" value="Magnesium transport protein CorA"/>
    <property type="match status" value="1"/>
</dbReference>
<dbReference type="NCBIfam" id="TIGR00383">
    <property type="entry name" value="corA"/>
    <property type="match status" value="1"/>
</dbReference>
<evidence type="ECO:0000313" key="9">
    <source>
        <dbReference type="EMBL" id="MBD5782177.1"/>
    </source>
</evidence>
<dbReference type="SUPFAM" id="SSF143865">
    <property type="entry name" value="CorA soluble domain-like"/>
    <property type="match status" value="1"/>
</dbReference>
<dbReference type="GO" id="GO:0015095">
    <property type="term" value="F:magnesium ion transmembrane transporter activity"/>
    <property type="evidence" value="ECO:0007669"/>
    <property type="project" value="UniProtKB-UniRule"/>
</dbReference>
<feature type="transmembrane region" description="Helical" evidence="8">
    <location>
        <begin position="328"/>
        <end position="348"/>
    </location>
</feature>
<evidence type="ECO:0000256" key="8">
    <source>
        <dbReference type="RuleBase" id="RU362010"/>
    </source>
</evidence>
<keyword evidence="8" id="KW-0406">Ion transport</keyword>
<dbReference type="PANTHER" id="PTHR46494">
    <property type="entry name" value="CORA FAMILY METAL ION TRANSPORTER (EUROFUNG)"/>
    <property type="match status" value="1"/>
</dbReference>
<dbReference type="GO" id="GO:0000287">
    <property type="term" value="F:magnesium ion binding"/>
    <property type="evidence" value="ECO:0007669"/>
    <property type="project" value="TreeGrafter"/>
</dbReference>
<dbReference type="CDD" id="cd12828">
    <property type="entry name" value="TmCorA-like_1"/>
    <property type="match status" value="1"/>
</dbReference>